<reference evidence="2" key="2">
    <citation type="journal article" date="2021" name="Genome Biol. Evol.">
        <title>Developing a high-quality reference genome for a parasitic bivalve with doubly uniparental inheritance (Bivalvia: Unionida).</title>
        <authorList>
            <person name="Smith C.H."/>
        </authorList>
    </citation>
    <scope>NUCLEOTIDE SEQUENCE</scope>
    <source>
        <strain evidence="2">CHS0354</strain>
        <tissue evidence="2">Mantle</tissue>
    </source>
</reference>
<sequence>MAGVHVERDVRGAIKALKMGTALVSTTSAQKFVGQKIQELQRSFENIPEDIRKRRAPCHEEDWNHRVTKNGDHGDRNN</sequence>
<name>A0AAE0RW70_9BIVA</name>
<evidence type="ECO:0000313" key="3">
    <source>
        <dbReference type="Proteomes" id="UP001195483"/>
    </source>
</evidence>
<comment type="caution">
    <text evidence="2">The sequence shown here is derived from an EMBL/GenBank/DDBJ whole genome shotgun (WGS) entry which is preliminary data.</text>
</comment>
<dbReference type="AlphaFoldDB" id="A0AAE0RW70"/>
<dbReference type="Proteomes" id="UP001195483">
    <property type="component" value="Unassembled WGS sequence"/>
</dbReference>
<proteinExistence type="predicted"/>
<evidence type="ECO:0000256" key="1">
    <source>
        <dbReference type="SAM" id="MobiDB-lite"/>
    </source>
</evidence>
<reference evidence="2" key="1">
    <citation type="journal article" date="2021" name="Genome Biol. Evol.">
        <title>A High-Quality Reference Genome for a Parasitic Bivalve with Doubly Uniparental Inheritance (Bivalvia: Unionida).</title>
        <authorList>
            <person name="Smith C.H."/>
        </authorList>
    </citation>
    <scope>NUCLEOTIDE SEQUENCE</scope>
    <source>
        <strain evidence="2">CHS0354</strain>
    </source>
</reference>
<keyword evidence="3" id="KW-1185">Reference proteome</keyword>
<protein>
    <submittedName>
        <fullName evidence="2">Uncharacterized protein</fullName>
    </submittedName>
</protein>
<dbReference type="EMBL" id="JAEAOA010001395">
    <property type="protein sequence ID" value="KAK3580762.1"/>
    <property type="molecule type" value="Genomic_DNA"/>
</dbReference>
<feature type="region of interest" description="Disordered" evidence="1">
    <location>
        <begin position="57"/>
        <end position="78"/>
    </location>
</feature>
<reference evidence="2" key="3">
    <citation type="submission" date="2023-05" db="EMBL/GenBank/DDBJ databases">
        <authorList>
            <person name="Smith C.H."/>
        </authorList>
    </citation>
    <scope>NUCLEOTIDE SEQUENCE</scope>
    <source>
        <strain evidence="2">CHS0354</strain>
        <tissue evidence="2">Mantle</tissue>
    </source>
</reference>
<gene>
    <name evidence="2" type="ORF">CHS0354_023047</name>
</gene>
<evidence type="ECO:0000313" key="2">
    <source>
        <dbReference type="EMBL" id="KAK3580762.1"/>
    </source>
</evidence>
<accession>A0AAE0RW70</accession>
<organism evidence="2 3">
    <name type="scientific">Potamilus streckersoni</name>
    <dbReference type="NCBI Taxonomy" id="2493646"/>
    <lineage>
        <taxon>Eukaryota</taxon>
        <taxon>Metazoa</taxon>
        <taxon>Spiralia</taxon>
        <taxon>Lophotrochozoa</taxon>
        <taxon>Mollusca</taxon>
        <taxon>Bivalvia</taxon>
        <taxon>Autobranchia</taxon>
        <taxon>Heteroconchia</taxon>
        <taxon>Palaeoheterodonta</taxon>
        <taxon>Unionida</taxon>
        <taxon>Unionoidea</taxon>
        <taxon>Unionidae</taxon>
        <taxon>Ambleminae</taxon>
        <taxon>Lampsilini</taxon>
        <taxon>Potamilus</taxon>
    </lineage>
</organism>